<sequence>MASELIGKHLVAGEWIATWTTFESSPSEGASSKFCEGTVDVVDRACEAAERAFWRYGYSSRRERARFLVAIAEEIEADSEAIVTIAARESGLPASRLNGELVRTTGQLRMFARHIEDGDYLDLRHDAALPERTPMPRPELRLMQRPIGPVAVFGASNFPLAFSTAGGDTAAALAAGCPVVVKGHPAHPGTGERVALAVDAAIKRCGLDAGVFSMVQGAGQEVGQALVQHPRIKAVGFTGSLSGGRALYDLCARRAEPIPFFGELGSVNPQFVLPCAVEQNAEGLGRNWAASLTLGAGQFCTNPGIVVLLAGVHADRFTAAALRALQETAGQTMLTDQIARRYVEGQADLSLRKVRTLLTAVSHGRVVSPSLYSTTGAVFLKDAALSEEVFGPVGLIVEVESLREMEDVALRFAGQLTMTVHMNDADIDAAARLMPILERKAGRVLFNGFPTGVEVADAMVHGGPYPASTNFGATSVGAMSIRRFLRPVCYQNVPLALLPKDFDRSDSRHSA</sequence>
<dbReference type="InterPro" id="IPR050740">
    <property type="entry name" value="Aldehyde_DH_Superfamily"/>
</dbReference>
<dbReference type="InterPro" id="IPR044151">
    <property type="entry name" value="ALDH_KGSADH"/>
</dbReference>
<comment type="caution">
    <text evidence="3">The sequence shown here is derived from an EMBL/GenBank/DDBJ whole genome shotgun (WGS) entry which is preliminary data.</text>
</comment>
<accession>A0A494YAQ6</accession>
<dbReference type="GO" id="GO:0016620">
    <property type="term" value="F:oxidoreductase activity, acting on the aldehyde or oxo group of donors, NAD or NADP as acceptor"/>
    <property type="evidence" value="ECO:0007669"/>
    <property type="project" value="InterPro"/>
</dbReference>
<organism evidence="3 4">
    <name type="scientific">Pararobbsia silviterrae</name>
    <dbReference type="NCBI Taxonomy" id="1792498"/>
    <lineage>
        <taxon>Bacteria</taxon>
        <taxon>Pseudomonadati</taxon>
        <taxon>Pseudomonadota</taxon>
        <taxon>Betaproteobacteria</taxon>
        <taxon>Burkholderiales</taxon>
        <taxon>Burkholderiaceae</taxon>
        <taxon>Pararobbsia</taxon>
    </lineage>
</organism>
<evidence type="ECO:0000313" key="4">
    <source>
        <dbReference type="Proteomes" id="UP000270342"/>
    </source>
</evidence>
<dbReference type="CDD" id="cd07129">
    <property type="entry name" value="ALDH_KGSADH"/>
    <property type="match status" value="1"/>
</dbReference>
<keyword evidence="1" id="KW-0560">Oxidoreductase</keyword>
<protein>
    <submittedName>
        <fullName evidence="3">Aldehyde dehydrogenase (NADP(+))</fullName>
    </submittedName>
</protein>
<name>A0A494YAQ6_9BURK</name>
<evidence type="ECO:0000259" key="2">
    <source>
        <dbReference type="Pfam" id="PF00171"/>
    </source>
</evidence>
<dbReference type="InterPro" id="IPR016162">
    <property type="entry name" value="Ald_DH_N"/>
</dbReference>
<dbReference type="RefSeq" id="WP_121084984.1">
    <property type="nucleotide sequence ID" value="NZ_RBZU01000002.1"/>
</dbReference>
<dbReference type="Gene3D" id="3.40.605.10">
    <property type="entry name" value="Aldehyde Dehydrogenase, Chain A, domain 1"/>
    <property type="match status" value="2"/>
</dbReference>
<keyword evidence="4" id="KW-1185">Reference proteome</keyword>
<feature type="domain" description="Aldehyde dehydrogenase" evidence="2">
    <location>
        <begin position="33"/>
        <end position="463"/>
    </location>
</feature>
<evidence type="ECO:0000256" key="1">
    <source>
        <dbReference type="ARBA" id="ARBA00023002"/>
    </source>
</evidence>
<dbReference type="Proteomes" id="UP000270342">
    <property type="component" value="Unassembled WGS sequence"/>
</dbReference>
<dbReference type="EMBL" id="RBZU01000002">
    <property type="protein sequence ID" value="RKP57725.1"/>
    <property type="molecule type" value="Genomic_DNA"/>
</dbReference>
<dbReference type="SUPFAM" id="SSF53720">
    <property type="entry name" value="ALDH-like"/>
    <property type="match status" value="1"/>
</dbReference>
<dbReference type="InterPro" id="IPR015590">
    <property type="entry name" value="Aldehyde_DH_dom"/>
</dbReference>
<dbReference type="PANTHER" id="PTHR43353">
    <property type="entry name" value="SUCCINATE-SEMIALDEHYDE DEHYDROGENASE, MITOCHONDRIAL"/>
    <property type="match status" value="1"/>
</dbReference>
<dbReference type="Pfam" id="PF00171">
    <property type="entry name" value="Aldedh"/>
    <property type="match status" value="1"/>
</dbReference>
<reference evidence="3 4" key="1">
    <citation type="submission" date="2018-10" db="EMBL/GenBank/DDBJ databases">
        <title>Robbsia sp. DHC34, isolated from soil.</title>
        <authorList>
            <person name="Gao Z.-H."/>
            <person name="Qiu L.-H."/>
        </authorList>
    </citation>
    <scope>NUCLEOTIDE SEQUENCE [LARGE SCALE GENOMIC DNA]</scope>
    <source>
        <strain evidence="3 4">DHC34</strain>
    </source>
</reference>
<dbReference type="AlphaFoldDB" id="A0A494YAQ6"/>
<evidence type="ECO:0000313" key="3">
    <source>
        <dbReference type="EMBL" id="RKP57725.1"/>
    </source>
</evidence>
<dbReference type="OrthoDB" id="9770537at2"/>
<gene>
    <name evidence="3" type="ORF">D7S86_07255</name>
</gene>
<dbReference type="PANTHER" id="PTHR43353:SF3">
    <property type="entry name" value="ALDEHYDE DEHYDROGENASE-RELATED"/>
    <property type="match status" value="1"/>
</dbReference>
<proteinExistence type="predicted"/>
<dbReference type="InterPro" id="IPR016161">
    <property type="entry name" value="Ald_DH/histidinol_DH"/>
</dbReference>